<evidence type="ECO:0000256" key="1">
    <source>
        <dbReference type="SAM" id="MobiDB-lite"/>
    </source>
</evidence>
<feature type="signal peptide" evidence="2">
    <location>
        <begin position="1"/>
        <end position="30"/>
    </location>
</feature>
<dbReference type="SUPFAM" id="SSF51126">
    <property type="entry name" value="Pectin lyase-like"/>
    <property type="match status" value="1"/>
</dbReference>
<dbReference type="OrthoDB" id="7175603at2"/>
<feature type="domain" description="Filamentous haemagglutinin FhaB/tRNA nuclease CdiA-like TPS" evidence="3">
    <location>
        <begin position="39"/>
        <end position="176"/>
    </location>
</feature>
<feature type="chain" id="PRO_5013122420" evidence="2">
    <location>
        <begin position="31"/>
        <end position="3184"/>
    </location>
</feature>
<sequence>MSGTVPPPTMAIKRLRRPLLSTCAVAAAMAAWGHHPAAAQSFQGAGNVAAGSATINQGVPGVTTVTVTSPTAIINWTPTDTAAAGTPIQFQGSGTTANFESSGGDYTVLNRIVPTGSAAGRSVLLDGNINSYMGSTGGARGGAVWFYSPDGLIVGANASINVGSLLLTTRNLSDAEFLSGNGIYNFGSADNSRAAITIQPGAAIDAQYDSSLTTNSYVAMVAPRIRQGGAVRVNGSAAYVAAEQARITIAGSLFDIQVQSGSNVAAGTPGDNVTLEHTGSTGGPASSDPGTDRQAIYMVAIPKNVAITMLVGGDVGYDAVQARQENGVVVLSAGSNLSSAGVATDGPASGVGANVTITGGDFTSRTTAYGRTNAVAQGNLTFNEDLTLIAGNTAMLHARSGETADIAGALTVLTRNLDDAGAAIRGTAAIEAGSGATIDVDRDTFVDASQFVVGNSQAGFARVSGDPGASLSFTRLDIHADASSSTGTARGGDASLAMNGASLTVRDVDGIPDVISISADGSAGGAAGGADGFGGTASVVLADTSVTASSLLVSAAGNGGGAGVTVGGNGTGGSASVTISGSISDIAIDGAIRISATGSGGGDGTDGSGDGINGGAGTGGTARYTQNDGIVAAANLTVDASGRGANALESDQSGVRGGSGGSGTGGVAIIALNGGTLNAAGLNAIAVGEGGIGGDGFEIGYGEIGYGGPSPDAGDAGAGRGGNASVTIGGAFGGSSIDISANGLAGAAGISASGNDGAGADAMGGVSGTGGAELIFTANGSATLAAASVRADAIASDGASRGGNATGGRAIISKAGTGSVTLGDVTISAVALGGGAFAPGSTGGNATGGNASLMATGGDLGLQTLILDASAIGGGDTAFSAPGTGGDATGGFAELNLSNSSVTINGGLEIYAEGQGGRKAIAGDGTGGRIDVAITSGSLSVTGFASPRFSANGSGGVGADDDNATAGAGRGGTLALSLNDGSFTSSGGMNLEASGFGGSGLSEFDTPVAVGGAAAGGSIQISLNGASSLTPDNNLSILASAQGGDGIGGGRADGGSIAIDIADNGIVDTLNVLVQANAFGGTGRFGGDGGQAMAGTIDVDLTGGSAEGSIESGYGVTFSAFAAGGSASEFGYGGNGGAAIGGVVDVALGGGSLAVSSLNLDASATGGNGADGEITGLGAFNGGNGGDATGGTANLSVAGGLVQVNSASVMVDAAGGRGGLAFDDSLFAGNGGRGIAGGAAGAPGGAGITLTDGAIFNANDLRVTAFGTGGDAGYIIGSGAPDLTRPTGGDGADAIGGIARLSIVNGSLSSGFTTVDAGARGGFGEYGQTGAPSSSSGSATGGVAELLLAAGSATFDTLQVRATAEGGGIYSIVRYGDATGGLARIAASGGGLTINQSLTFTAGATSRQGSAGAPTVTGGTAAFEASGGAAINYAAGAFTIDAGATVSAIGGEGGEEGYGGFSAQAAGAGLLAVGEGTVTGGNATFTVDGATINLTDGLILNGAASALAPGGSAAGGSATLTVRNGGQLNVSGNVDLNASGTGAGGPAGGFGQGGTVSILADGGTINAGLFLLDASGIGGNSFLAAPGATGAGGTVQVDIRSSATQMAAISAGALTALASGVGGSASIDPAGTSGTSGGDGVGGTIAITAGGTLDISDGLSLDASGRGGDAFAGGIGGTGSGGGITLASTTTGGAAGAIDAGAIRLVASGTGGGALDPEPFATITGLDLTAASGGSGIGGSVTLALDAGSIATNNAITVDITGTGQSGANSFTGVGGNGGAGGDGAGGSFALNVGEGTLLSGFSVDATALAGNGGNGSLDGFGGAGGGATGGSFAINLSGAGQSLSLPTLTLALGAVGGSGGAALGGGTLAAAGGAGGSATGGNLLLGVSGDGASLTLAGLDLDATASGGTGGNGASGQIAGAGGAGGLATGGTMIAAVGPGALAIDGATRVDVSGTGGVGGSGGTDSAGTAAAGGAGGNGLGGSIQLAATGGSITLGALDLIARGTGGDSGTGTAGSGGSGTGGRIRLSTGDLPGGTAGRITALDTSLDASATGGLGTAGRIEIHQQSASGSGLIGFDQLSAIADGGATDASVSAIDLLADGGAIAVANSALISAGGFAYLRGAGAGVITIGGDLNVFSGQLIASSHAGQTAVPADTIRAGSASFFAGVDVQFDNGAVVRADEIRLTAQRDVAADSLLGQSGITVTAGRDIGLGDAIASNGNVSLIAGSAGSQDIPGAPLDRGDVNIRGTVQASSGVQVAAGGDIRLAGGAAVRSENRVVLSAGDDVLLAAGSSIEAATNPSSDPTGTGLELTAGRQAIAYSRDPADISSIIIDGQVSGGQRPMLLAAQAIQASNGTIAGRSLIVEIDGAPAPGASQLDDQGQLSAGCQQGIACLGAVTITDTLSIGDVTGFAPTAIRLAGATTADRIILRTRGDIALDADVTGTSQLTVQSIDGSILIGGAVLTGGTGPGGLLQLASANGISAPGASLIAGGTAQFYLGDGSFAVAGLRVGDRIDTLDAQGNVTTFGGLAVAGPIAISGTTEVTRGHLALTSGSTINLGTASAGNDIRLDATGAVAATSLSAGDDIVISGDSVSIDTASTTGLGLDDETGYGGDGLGNIAVAARGDISFDAIVTGGNVTLSSDAGAVSVATNLNAVGQIDAFGTSVVLRSLGDLNLGAIRASAGDIDLAAAGSIDISGASAQGSILIDAGTDGSGDARLIDTQAGNGIAVTARGLATIGGDISASTISIASHDIAIVAGEGPARIGIETESITLTNIGSQNSQVGGADVSGIWSLSNDEFARLSAHDITIATTDSDLTVARLDIIGAAGGDSATRRRNLLGSDLMLRSGGALFVNDAIILTDAGDADRLTLSAADRIMVDTSAGGSIRLNGPAGALGGALVLDAGTVFVGTAQAWADIQNLTGIDARDERLARNDGISNAAGFLQAGAMEFRASSGIYIQNTGTDRRPSAERGGFTVGSGGVTITTLGDGAPVEIVINGRQQRADGSFASGADLIPLLTLRGQGSAAMASFNPRSTANGCLIVGLSCRFDLPDQIGLPQQDVIASLDPDEDFDGETGLVQSLNQPVIQFADMGGLTSDPVIDDPVTGSGNEDLWMGPGGVDGGTDIQQQVTGTRNDSDDEDEADKDPATVDQQVTGTRNENLDEQVTGTRKDDDADGEPARPQ</sequence>
<keyword evidence="2" id="KW-0732">Signal</keyword>
<reference evidence="5" key="1">
    <citation type="submission" date="2017-06" db="EMBL/GenBank/DDBJ databases">
        <authorList>
            <person name="Varghese N."/>
            <person name="Submissions S."/>
        </authorList>
    </citation>
    <scope>NUCLEOTIDE SEQUENCE [LARGE SCALE GENOMIC DNA]</scope>
    <source>
        <strain evidence="5">LNB2</strain>
    </source>
</reference>
<feature type="region of interest" description="Disordered" evidence="1">
    <location>
        <begin position="267"/>
        <end position="291"/>
    </location>
</feature>
<protein>
    <submittedName>
        <fullName evidence="4">Haemagglutination activity domain-containing protein</fullName>
    </submittedName>
</protein>
<feature type="compositionally biased region" description="Polar residues" evidence="1">
    <location>
        <begin position="3151"/>
        <end position="3169"/>
    </location>
</feature>
<keyword evidence="5" id="KW-1185">Reference proteome</keyword>
<evidence type="ECO:0000259" key="3">
    <source>
        <dbReference type="SMART" id="SM00912"/>
    </source>
</evidence>
<dbReference type="Proteomes" id="UP000198281">
    <property type="component" value="Unassembled WGS sequence"/>
</dbReference>
<name>A0A239BGN4_9SPHN</name>
<accession>A0A239BGN4</accession>
<evidence type="ECO:0000313" key="4">
    <source>
        <dbReference type="EMBL" id="SNS06946.1"/>
    </source>
</evidence>
<dbReference type="RefSeq" id="WP_144033675.1">
    <property type="nucleotide sequence ID" value="NZ_FZOS01000001.1"/>
</dbReference>
<dbReference type="InterPro" id="IPR011050">
    <property type="entry name" value="Pectin_lyase_fold/virulence"/>
</dbReference>
<evidence type="ECO:0000313" key="5">
    <source>
        <dbReference type="Proteomes" id="UP000198281"/>
    </source>
</evidence>
<dbReference type="Gene3D" id="2.160.20.10">
    <property type="entry name" value="Single-stranded right-handed beta-helix, Pectin lyase-like"/>
    <property type="match status" value="1"/>
</dbReference>
<dbReference type="EMBL" id="FZOS01000001">
    <property type="protein sequence ID" value="SNS06946.1"/>
    <property type="molecule type" value="Genomic_DNA"/>
</dbReference>
<evidence type="ECO:0000256" key="2">
    <source>
        <dbReference type="SAM" id="SignalP"/>
    </source>
</evidence>
<proteinExistence type="predicted"/>
<organism evidence="4 5">
    <name type="scientific">Edaphosphingomonas laterariae</name>
    <dbReference type="NCBI Taxonomy" id="861865"/>
    <lineage>
        <taxon>Bacteria</taxon>
        <taxon>Pseudomonadati</taxon>
        <taxon>Pseudomonadota</taxon>
        <taxon>Alphaproteobacteria</taxon>
        <taxon>Sphingomonadales</taxon>
        <taxon>Rhizorhabdaceae</taxon>
        <taxon>Edaphosphingomonas</taxon>
    </lineage>
</organism>
<feature type="region of interest" description="Disordered" evidence="1">
    <location>
        <begin position="3103"/>
        <end position="3184"/>
    </location>
</feature>
<dbReference type="InterPro" id="IPR012334">
    <property type="entry name" value="Pectin_lyas_fold"/>
</dbReference>
<feature type="compositionally biased region" description="Polar residues" evidence="1">
    <location>
        <begin position="3126"/>
        <end position="3135"/>
    </location>
</feature>
<gene>
    <name evidence="4" type="ORF">SAMN06295912_101145</name>
</gene>
<dbReference type="InterPro" id="IPR008638">
    <property type="entry name" value="FhaB/CdiA-like_TPS"/>
</dbReference>
<dbReference type="SMART" id="SM00912">
    <property type="entry name" value="Haemagg_act"/>
    <property type="match status" value="1"/>
</dbReference>